<dbReference type="EMBL" id="CVQI01037146">
    <property type="protein sequence ID" value="CRK47939.1"/>
    <property type="molecule type" value="Genomic_DNA"/>
</dbReference>
<evidence type="ECO:0000256" key="7">
    <source>
        <dbReference type="ARBA" id="ARBA00022989"/>
    </source>
</evidence>
<evidence type="ECO:0000256" key="4">
    <source>
        <dbReference type="ARBA" id="ARBA00022691"/>
    </source>
</evidence>
<dbReference type="GO" id="GO:0004608">
    <property type="term" value="F:phosphatidylethanolamine N-methyltransferase activity"/>
    <property type="evidence" value="ECO:0007669"/>
    <property type="project" value="TreeGrafter"/>
</dbReference>
<dbReference type="PANTHER" id="PTHR32138">
    <property type="entry name" value="PHOSPHATIDYLETHANOLAMINE N-METHYLTRANSFERASE"/>
    <property type="match status" value="1"/>
</dbReference>
<comment type="subcellular location">
    <subcellularLocation>
        <location evidence="1">Endomembrane system</location>
        <topology evidence="1">Multi-pass membrane protein</topology>
    </subcellularLocation>
</comment>
<reference evidence="14" key="1">
    <citation type="submission" date="2015-05" db="EMBL/GenBank/DDBJ databases">
        <authorList>
            <person name="Fogelqvist Johan"/>
        </authorList>
    </citation>
    <scope>NUCLEOTIDE SEQUENCE [LARGE SCALE GENOMIC DNA]</scope>
</reference>
<dbReference type="Pfam" id="PF04191">
    <property type="entry name" value="PEMT"/>
    <property type="match status" value="1"/>
</dbReference>
<evidence type="ECO:0000256" key="1">
    <source>
        <dbReference type="ARBA" id="ARBA00004127"/>
    </source>
</evidence>
<evidence type="ECO:0000313" key="14">
    <source>
        <dbReference type="Proteomes" id="UP000045706"/>
    </source>
</evidence>
<keyword evidence="3" id="KW-0808">Transferase</keyword>
<dbReference type="InterPro" id="IPR007318">
    <property type="entry name" value="Phopholipid_MeTrfase"/>
</dbReference>
<organism evidence="13 14">
    <name type="scientific">Verticillium longisporum</name>
    <name type="common">Verticillium dahliae var. longisporum</name>
    <dbReference type="NCBI Taxonomy" id="100787"/>
    <lineage>
        <taxon>Eukaryota</taxon>
        <taxon>Fungi</taxon>
        <taxon>Dikarya</taxon>
        <taxon>Ascomycota</taxon>
        <taxon>Pezizomycotina</taxon>
        <taxon>Sordariomycetes</taxon>
        <taxon>Hypocreomycetidae</taxon>
        <taxon>Glomerellales</taxon>
        <taxon>Plectosphaerellaceae</taxon>
        <taxon>Verticillium</taxon>
    </lineage>
</organism>
<gene>
    <name evidence="13" type="ORF">BN1723_020438</name>
</gene>
<dbReference type="Proteomes" id="UP000045706">
    <property type="component" value="Unassembled WGS sequence"/>
</dbReference>
<sequence length="88" mass="10345">MVMCYTSFVAACWKMYSTPEDWNYGWVLLWHVLGAGLVALQIWTAVSVYESLGEFGWFFGDFFYDHQAKLTYTSIYRFLNNPERVFGT</sequence>
<evidence type="ECO:0000256" key="12">
    <source>
        <dbReference type="SAM" id="Phobius"/>
    </source>
</evidence>
<dbReference type="PANTHER" id="PTHR32138:SF0">
    <property type="entry name" value="PHOSPHATIDYLETHANOLAMINE N-METHYLTRANSFERASE"/>
    <property type="match status" value="1"/>
</dbReference>
<evidence type="ECO:0000256" key="3">
    <source>
        <dbReference type="ARBA" id="ARBA00022603"/>
    </source>
</evidence>
<evidence type="ECO:0000313" key="13">
    <source>
        <dbReference type="EMBL" id="CRK47939.1"/>
    </source>
</evidence>
<dbReference type="GO" id="GO:0012505">
    <property type="term" value="C:endomembrane system"/>
    <property type="evidence" value="ECO:0007669"/>
    <property type="project" value="UniProtKB-SubCell"/>
</dbReference>
<evidence type="ECO:0000256" key="2">
    <source>
        <dbReference type="ARBA" id="ARBA00022516"/>
    </source>
</evidence>
<evidence type="ECO:0000256" key="10">
    <source>
        <dbReference type="ARBA" id="ARBA00023209"/>
    </source>
</evidence>
<evidence type="ECO:0000256" key="6">
    <source>
        <dbReference type="ARBA" id="ARBA00022824"/>
    </source>
</evidence>
<keyword evidence="10" id="KW-0594">Phospholipid biosynthesis</keyword>
<keyword evidence="7 12" id="KW-1133">Transmembrane helix</keyword>
<keyword evidence="4" id="KW-0949">S-adenosyl-L-methionine</keyword>
<evidence type="ECO:0000256" key="9">
    <source>
        <dbReference type="ARBA" id="ARBA00023136"/>
    </source>
</evidence>
<dbReference type="AlphaFoldDB" id="A0A0G4NND1"/>
<dbReference type="UniPathway" id="UPA00753"/>
<keyword evidence="2" id="KW-0444">Lipid biosynthesis</keyword>
<feature type="transmembrane region" description="Helical" evidence="12">
    <location>
        <begin position="24"/>
        <end position="46"/>
    </location>
</feature>
<proteinExistence type="predicted"/>
<accession>A0A0G4NND1</accession>
<evidence type="ECO:0000256" key="11">
    <source>
        <dbReference type="ARBA" id="ARBA00023264"/>
    </source>
</evidence>
<keyword evidence="9 12" id="KW-0472">Membrane</keyword>
<evidence type="ECO:0000256" key="5">
    <source>
        <dbReference type="ARBA" id="ARBA00022692"/>
    </source>
</evidence>
<evidence type="ECO:0000256" key="8">
    <source>
        <dbReference type="ARBA" id="ARBA00023098"/>
    </source>
</evidence>
<keyword evidence="6" id="KW-0256">Endoplasmic reticulum</keyword>
<dbReference type="GO" id="GO:0006656">
    <property type="term" value="P:phosphatidylcholine biosynthetic process"/>
    <property type="evidence" value="ECO:0007669"/>
    <property type="project" value="UniProtKB-UniPathway"/>
</dbReference>
<keyword evidence="5 12" id="KW-0812">Transmembrane</keyword>
<feature type="non-terminal residue" evidence="13">
    <location>
        <position position="88"/>
    </location>
</feature>
<dbReference type="GO" id="GO:0032259">
    <property type="term" value="P:methylation"/>
    <property type="evidence" value="ECO:0007669"/>
    <property type="project" value="UniProtKB-KW"/>
</dbReference>
<keyword evidence="3" id="KW-0489">Methyltransferase</keyword>
<name>A0A0G4NND1_VERLO</name>
<protein>
    <submittedName>
        <fullName evidence="13">Uncharacterized protein</fullName>
    </submittedName>
</protein>
<keyword evidence="8" id="KW-0443">Lipid metabolism</keyword>
<keyword evidence="11" id="KW-1208">Phospholipid metabolism</keyword>